<dbReference type="PANTHER" id="PTHR43272:SF33">
    <property type="entry name" value="AMP-BINDING DOMAIN-CONTAINING PROTEIN-RELATED"/>
    <property type="match status" value="1"/>
</dbReference>
<evidence type="ECO:0000313" key="5">
    <source>
        <dbReference type="EMBL" id="KRX11081.1"/>
    </source>
</evidence>
<accession>A0A0V0R9C6</accession>
<dbReference type="GO" id="GO:0004467">
    <property type="term" value="F:long-chain fatty acid-CoA ligase activity"/>
    <property type="evidence" value="ECO:0007669"/>
    <property type="project" value="TreeGrafter"/>
</dbReference>
<keyword evidence="6" id="KW-1185">Reference proteome</keyword>
<dbReference type="GO" id="GO:0016020">
    <property type="term" value="C:membrane"/>
    <property type="evidence" value="ECO:0007669"/>
    <property type="project" value="TreeGrafter"/>
</dbReference>
<dbReference type="InterPro" id="IPR042099">
    <property type="entry name" value="ANL_N_sf"/>
</dbReference>
<feature type="compositionally biased region" description="Low complexity" evidence="3">
    <location>
        <begin position="1"/>
        <end position="11"/>
    </location>
</feature>
<dbReference type="Pfam" id="PF00501">
    <property type="entry name" value="AMP-binding"/>
    <property type="match status" value="1"/>
</dbReference>
<protein>
    <recommendedName>
        <fullName evidence="4">AMP-dependent synthetase/ligase domain-containing protein</fullName>
    </recommendedName>
</protein>
<dbReference type="GO" id="GO:0005524">
    <property type="term" value="F:ATP binding"/>
    <property type="evidence" value="ECO:0007669"/>
    <property type="project" value="UniProtKB-KW"/>
</dbReference>
<dbReference type="EMBL" id="LDAU01000007">
    <property type="protein sequence ID" value="KRX11081.1"/>
    <property type="molecule type" value="Genomic_DNA"/>
</dbReference>
<reference evidence="5 6" key="1">
    <citation type="journal article" date="2015" name="Sci. Rep.">
        <title>Genome of the facultative scuticociliatosis pathogen Pseudocohnilembus persalinus provides insight into its virulence through horizontal gene transfer.</title>
        <authorList>
            <person name="Xiong J."/>
            <person name="Wang G."/>
            <person name="Cheng J."/>
            <person name="Tian M."/>
            <person name="Pan X."/>
            <person name="Warren A."/>
            <person name="Jiang C."/>
            <person name="Yuan D."/>
            <person name="Miao W."/>
        </authorList>
    </citation>
    <scope>NUCLEOTIDE SEQUENCE [LARGE SCALE GENOMIC DNA]</scope>
    <source>
        <strain evidence="5">36N120E</strain>
    </source>
</reference>
<dbReference type="Gene3D" id="3.40.50.12780">
    <property type="entry name" value="N-terminal domain of ligase-like"/>
    <property type="match status" value="1"/>
</dbReference>
<proteinExistence type="predicted"/>
<organism evidence="5 6">
    <name type="scientific">Pseudocohnilembus persalinus</name>
    <name type="common">Ciliate</name>
    <dbReference type="NCBI Taxonomy" id="266149"/>
    <lineage>
        <taxon>Eukaryota</taxon>
        <taxon>Sar</taxon>
        <taxon>Alveolata</taxon>
        <taxon>Ciliophora</taxon>
        <taxon>Intramacronucleata</taxon>
        <taxon>Oligohymenophorea</taxon>
        <taxon>Scuticociliatia</taxon>
        <taxon>Philasterida</taxon>
        <taxon>Pseudocohnilembidae</taxon>
        <taxon>Pseudocohnilembus</taxon>
    </lineage>
</organism>
<dbReference type="Proteomes" id="UP000054937">
    <property type="component" value="Unassembled WGS sequence"/>
</dbReference>
<evidence type="ECO:0000256" key="2">
    <source>
        <dbReference type="ARBA" id="ARBA00022840"/>
    </source>
</evidence>
<keyword evidence="2" id="KW-0067">ATP-binding</keyword>
<dbReference type="PROSITE" id="PS00455">
    <property type="entry name" value="AMP_BINDING"/>
    <property type="match status" value="1"/>
</dbReference>
<keyword evidence="1" id="KW-0547">Nucleotide-binding</keyword>
<gene>
    <name evidence="5" type="ORF">PPERSA_05190</name>
</gene>
<sequence>MGCSQSQQYSYGFSFNDQNQKKGESKTYRSHQSAANGLLDKPSPNINTLQDAWQETLKKHAKNDCLSARRKSDGKYEALSYEQVDQKAKELGSGILNLNLAPEINDYKDYKLKMVGIYAKNIPEWMILDVASYHYGFTVVPLYDTLGLDTISFCLKHSGVFNMFCQKAQLDKLLNEVDSYGSLTYIVAIDEITSEQRQKAKAKNIQLYSIEDVYQKGKQNIQPLARYSPEQIITFSYTSGTTGSPKGAMISHKNITSILASINNQDVARMRPGDIYFSYLPLPHIMDRIFCISTLYLGGTIAFFCGDILKLLEDLQEVKPTIMTVVPRIFNKFYDRIQQKFSEATGLKKQMIDTAISTKLKNLEQNGEYTHTLWDALIFNKIRDGIFGGRLRYIACGSAPIQDEILQFFRIAACCPVMIGYGQTETTGASFVSREEDTISGFVGGPLINTEYKVVDIPEMKYFSTDKGINGEDRPRGEICMRGPGIFPGYYKDEKQTKENLENDGWWHTGDVGEIHENGRLKIIDRKKNIFKLAQGEYVAPEKIENIYSKVPEVAEVFVHGDSLKSHLIGIVVPEKQVLLDHAKNNNIQGTFEELCQNSQIIKHILQKMNEQGKKDKLYGFEQVKAIYLETKPFMEIGCMTNTMKLQRHQAKTIFGQQIQKLYEQPLDQQQITKKN</sequence>
<dbReference type="FunCoup" id="A0A0V0R9C6">
    <property type="interactions" value="15"/>
</dbReference>
<dbReference type="OMA" id="IWHSYER"/>
<evidence type="ECO:0000256" key="3">
    <source>
        <dbReference type="SAM" id="MobiDB-lite"/>
    </source>
</evidence>
<name>A0A0V0R9C6_PSEPJ</name>
<dbReference type="InterPro" id="IPR000873">
    <property type="entry name" value="AMP-dep_synth/lig_dom"/>
</dbReference>
<evidence type="ECO:0000259" key="4">
    <source>
        <dbReference type="Pfam" id="PF00501"/>
    </source>
</evidence>
<dbReference type="OrthoDB" id="1700726at2759"/>
<feature type="domain" description="AMP-dependent synthetase/ligase" evidence="4">
    <location>
        <begin position="58"/>
        <end position="491"/>
    </location>
</feature>
<comment type="caution">
    <text evidence="5">The sequence shown here is derived from an EMBL/GenBank/DDBJ whole genome shotgun (WGS) entry which is preliminary data.</text>
</comment>
<dbReference type="GO" id="GO:0005783">
    <property type="term" value="C:endoplasmic reticulum"/>
    <property type="evidence" value="ECO:0007669"/>
    <property type="project" value="TreeGrafter"/>
</dbReference>
<feature type="region of interest" description="Disordered" evidence="3">
    <location>
        <begin position="1"/>
        <end position="41"/>
    </location>
</feature>
<dbReference type="InParanoid" id="A0A0V0R9C6"/>
<evidence type="ECO:0000256" key="1">
    <source>
        <dbReference type="ARBA" id="ARBA00022741"/>
    </source>
</evidence>
<evidence type="ECO:0000313" key="6">
    <source>
        <dbReference type="Proteomes" id="UP000054937"/>
    </source>
</evidence>
<dbReference type="PANTHER" id="PTHR43272">
    <property type="entry name" value="LONG-CHAIN-FATTY-ACID--COA LIGASE"/>
    <property type="match status" value="1"/>
</dbReference>
<dbReference type="SUPFAM" id="SSF56801">
    <property type="entry name" value="Acetyl-CoA synthetase-like"/>
    <property type="match status" value="1"/>
</dbReference>
<dbReference type="InterPro" id="IPR020845">
    <property type="entry name" value="AMP-binding_CS"/>
</dbReference>
<dbReference type="AlphaFoldDB" id="A0A0V0R9C6"/>